<evidence type="ECO:0000313" key="2">
    <source>
        <dbReference type="EMBL" id="GGN88238.1"/>
    </source>
</evidence>
<dbReference type="Proteomes" id="UP000626982">
    <property type="component" value="Unassembled WGS sequence"/>
</dbReference>
<reference evidence="3" key="1">
    <citation type="journal article" date="2019" name="Int. J. Syst. Evol. Microbiol.">
        <title>The Global Catalogue of Microorganisms (GCM) 10K type strain sequencing project: providing services to taxonomists for standard genome sequencing and annotation.</title>
        <authorList>
            <consortium name="The Broad Institute Genomics Platform"/>
            <consortium name="The Broad Institute Genome Sequencing Center for Infectious Disease"/>
            <person name="Wu L."/>
            <person name="Ma J."/>
        </authorList>
    </citation>
    <scope>NUCLEOTIDE SEQUENCE [LARGE SCALE GENOMIC DNA]</scope>
    <source>
        <strain evidence="3">CGMCC 1.6960</strain>
    </source>
</reference>
<keyword evidence="1" id="KW-0732">Signal</keyword>
<organism evidence="2 3">
    <name type="scientific">Agrococcus terreus</name>
    <dbReference type="NCBI Taxonomy" id="574649"/>
    <lineage>
        <taxon>Bacteria</taxon>
        <taxon>Bacillati</taxon>
        <taxon>Actinomycetota</taxon>
        <taxon>Actinomycetes</taxon>
        <taxon>Micrococcales</taxon>
        <taxon>Microbacteriaceae</taxon>
        <taxon>Agrococcus</taxon>
    </lineage>
</organism>
<gene>
    <name evidence="2" type="ORF">GCM10010968_23620</name>
</gene>
<dbReference type="EMBL" id="BMLM01000002">
    <property type="protein sequence ID" value="GGN88238.1"/>
    <property type="molecule type" value="Genomic_DNA"/>
</dbReference>
<sequence>MERLALVLAAAAIVVTTGCSAGTEPADSSSVDAGPTATADVAPTTAEAAAAPSEALQRSVIDEVRRTLGSGSGNGPSPDDRAVLVVSVYAERDALDDDRVAAAEREVARLAAAEGFAASFVYGASDGS</sequence>
<evidence type="ECO:0000256" key="1">
    <source>
        <dbReference type="SAM" id="SignalP"/>
    </source>
</evidence>
<dbReference type="RefSeq" id="WP_188718505.1">
    <property type="nucleotide sequence ID" value="NZ_BAABBD010000003.1"/>
</dbReference>
<feature type="signal peptide" evidence="1">
    <location>
        <begin position="1"/>
        <end position="21"/>
    </location>
</feature>
<evidence type="ECO:0000313" key="3">
    <source>
        <dbReference type="Proteomes" id="UP000626982"/>
    </source>
</evidence>
<dbReference type="PROSITE" id="PS51257">
    <property type="entry name" value="PROKAR_LIPOPROTEIN"/>
    <property type="match status" value="1"/>
</dbReference>
<name>A0ABQ2KN27_9MICO</name>
<proteinExistence type="predicted"/>
<accession>A0ABQ2KN27</accession>
<keyword evidence="3" id="KW-1185">Reference proteome</keyword>
<comment type="caution">
    <text evidence="2">The sequence shown here is derived from an EMBL/GenBank/DDBJ whole genome shotgun (WGS) entry which is preliminary data.</text>
</comment>
<feature type="chain" id="PRO_5046384027" evidence="1">
    <location>
        <begin position="22"/>
        <end position="128"/>
    </location>
</feature>
<protein>
    <submittedName>
        <fullName evidence="2">Uncharacterized protein</fullName>
    </submittedName>
</protein>